<accession>A0A4Q0V8H9</accession>
<evidence type="ECO:0000313" key="5">
    <source>
        <dbReference type="Proteomes" id="UP001321763"/>
    </source>
</evidence>
<geneLocation type="plasmid" evidence="2 5">
    <name>pKHSU-234311-028-1</name>
</geneLocation>
<keyword evidence="1" id="KW-0472">Membrane</keyword>
<name>A0A4Q0V8H9_CLOTA</name>
<dbReference type="EMBL" id="AP026819">
    <property type="protein sequence ID" value="BDR82467.1"/>
    <property type="molecule type" value="Genomic_DNA"/>
</dbReference>
<evidence type="ECO:0000313" key="3">
    <source>
        <dbReference type="EMBL" id="RXI44280.1"/>
    </source>
</evidence>
<evidence type="ECO:0000313" key="2">
    <source>
        <dbReference type="EMBL" id="BDR82467.1"/>
    </source>
</evidence>
<gene>
    <name evidence="3" type="ORF">DP130_13450</name>
    <name evidence="2" type="ORF">K234311028_p10260</name>
</gene>
<dbReference type="Proteomes" id="UP000290921">
    <property type="component" value="Unassembled WGS sequence"/>
</dbReference>
<proteinExistence type="predicted"/>
<evidence type="ECO:0000256" key="1">
    <source>
        <dbReference type="SAM" id="Phobius"/>
    </source>
</evidence>
<feature type="transmembrane region" description="Helical" evidence="1">
    <location>
        <begin position="12"/>
        <end position="33"/>
    </location>
</feature>
<dbReference type="EMBL" id="QMAP01000019">
    <property type="protein sequence ID" value="RXI44280.1"/>
    <property type="molecule type" value="Genomic_DNA"/>
</dbReference>
<keyword evidence="2" id="KW-0614">Plasmid</keyword>
<protein>
    <submittedName>
        <fullName evidence="3">Uncharacterized protein</fullName>
    </submittedName>
</protein>
<feature type="transmembrane region" description="Helical" evidence="1">
    <location>
        <begin position="45"/>
        <end position="62"/>
    </location>
</feature>
<sequence length="139" mass="16476">MNKINSYFKLFFKFLLLYSIATILTLIVISMILTDNELNYNSLKYFIVLFVIMAVINAFQYMDTEKIVPIMDTLHLETALKNMKWEMKQENNIIIIKPRFLDSLFGEKIFIKTYNDDKVKIIGAKRLVNRLINYVNFIS</sequence>
<evidence type="ECO:0000313" key="4">
    <source>
        <dbReference type="Proteomes" id="UP000290921"/>
    </source>
</evidence>
<organism evidence="3 4">
    <name type="scientific">Clostridium tetani</name>
    <dbReference type="NCBI Taxonomy" id="1513"/>
    <lineage>
        <taxon>Bacteria</taxon>
        <taxon>Bacillati</taxon>
        <taxon>Bacillota</taxon>
        <taxon>Clostridia</taxon>
        <taxon>Eubacteriales</taxon>
        <taxon>Clostridiaceae</taxon>
        <taxon>Clostridium</taxon>
    </lineage>
</organism>
<reference evidence="3 4" key="1">
    <citation type="submission" date="2018-06" db="EMBL/GenBank/DDBJ databases">
        <title>Genome conservation of Clostridium tetani.</title>
        <authorList>
            <person name="Bruggemann H."/>
            <person name="Popoff M.R."/>
        </authorList>
    </citation>
    <scope>NUCLEOTIDE SEQUENCE [LARGE SCALE GENOMIC DNA]</scope>
    <source>
        <strain evidence="3 4">2017.061</strain>
    </source>
</reference>
<dbReference type="RefSeq" id="WP_129031013.1">
    <property type="nucleotide sequence ID" value="NZ_AP026819.1"/>
</dbReference>
<reference evidence="2 5" key="2">
    <citation type="submission" date="2022-09" db="EMBL/GenBank/DDBJ databases">
        <title>complete genome sequences of Clostridium tetani str. KHSU-234311-028 isolated from soil.</title>
        <authorList>
            <person name="Sekizuka T."/>
            <person name="Shitada C."/>
            <person name="Takahashi M."/>
            <person name="Kuroda M."/>
        </authorList>
    </citation>
    <scope>NUCLEOTIDE SEQUENCE [LARGE SCALE GENOMIC DNA]</scope>
    <source>
        <strain evidence="2 5">KHSU-234311-028</strain>
        <plasmid evidence="2 5">pKHSU-234311-028-1</plasmid>
    </source>
</reference>
<keyword evidence="1" id="KW-1133">Transmembrane helix</keyword>
<dbReference type="Proteomes" id="UP001321763">
    <property type="component" value="Plasmid pKHSU-234311-028-1"/>
</dbReference>
<keyword evidence="1" id="KW-0812">Transmembrane</keyword>
<dbReference type="AlphaFoldDB" id="A0A4Q0V8H9"/>